<keyword evidence="4" id="KW-1185">Reference proteome</keyword>
<organism evidence="3 4">
    <name type="scientific">Halorubrum yunnanense</name>
    <dbReference type="NCBI Taxonomy" id="1526162"/>
    <lineage>
        <taxon>Archaea</taxon>
        <taxon>Methanobacteriati</taxon>
        <taxon>Methanobacteriota</taxon>
        <taxon>Stenosarchaea group</taxon>
        <taxon>Halobacteria</taxon>
        <taxon>Halobacteriales</taxon>
        <taxon>Haloferacaceae</taxon>
        <taxon>Halorubrum</taxon>
    </lineage>
</organism>
<name>A0ABD5YLV4_9EURY</name>
<proteinExistence type="predicted"/>
<evidence type="ECO:0000256" key="1">
    <source>
        <dbReference type="SAM" id="MobiDB-lite"/>
    </source>
</evidence>
<accession>A0ABD5YLV4</accession>
<feature type="domain" description="DUF7827" evidence="2">
    <location>
        <begin position="31"/>
        <end position="137"/>
    </location>
</feature>
<dbReference type="InterPro" id="IPR057149">
    <property type="entry name" value="DUF7827"/>
</dbReference>
<comment type="caution">
    <text evidence="3">The sequence shown here is derived from an EMBL/GenBank/DDBJ whole genome shotgun (WGS) entry which is preliminary data.</text>
</comment>
<evidence type="ECO:0000313" key="3">
    <source>
        <dbReference type="EMBL" id="MFC7187425.1"/>
    </source>
</evidence>
<gene>
    <name evidence="3" type="ORF">ACFQMK_11085</name>
</gene>
<protein>
    <recommendedName>
        <fullName evidence="2">DUF7827 domain-containing protein</fullName>
    </recommendedName>
</protein>
<dbReference type="Proteomes" id="UP001596390">
    <property type="component" value="Unassembled WGS sequence"/>
</dbReference>
<dbReference type="EMBL" id="JBHSZZ010000041">
    <property type="protein sequence ID" value="MFC7187425.1"/>
    <property type="molecule type" value="Genomic_DNA"/>
</dbReference>
<evidence type="ECO:0000313" key="4">
    <source>
        <dbReference type="Proteomes" id="UP001596390"/>
    </source>
</evidence>
<dbReference type="RefSeq" id="WP_267664721.1">
    <property type="nucleotide sequence ID" value="NZ_JAODIX010000041.1"/>
</dbReference>
<reference evidence="3 4" key="1">
    <citation type="journal article" date="2019" name="Int. J. Syst. Evol. Microbiol.">
        <title>The Global Catalogue of Microorganisms (GCM) 10K type strain sequencing project: providing services to taxonomists for standard genome sequencing and annotation.</title>
        <authorList>
            <consortium name="The Broad Institute Genomics Platform"/>
            <consortium name="The Broad Institute Genome Sequencing Center for Infectious Disease"/>
            <person name="Wu L."/>
            <person name="Ma J."/>
        </authorList>
    </citation>
    <scope>NUCLEOTIDE SEQUENCE [LARGE SCALE GENOMIC DNA]</scope>
    <source>
        <strain evidence="3 4">Q85</strain>
    </source>
</reference>
<sequence>MHTRIALVVTVLLVGVVAPFAAPAAAQSGSAVGFGAAETTTTQGDVATIELQVRNTDEAILRVSSADQRYRALVDVRDGNGDGTVRVRFNTFRGPGEDATVGITAADAGDDAELLVESSDQAGAVLDTGRYNMIVSTATTSVAAVLRLEEPGETSSNTSVVALGTPLSAADSPGNASAGAADGESETDASAADAEVRTAAAGDLARTRFGVSGLGGAVEPSPPARNMVFPADSAPNARTTHTLQTTPNETVAVRSLTVDYGADGSTPPADIYRLTQGDIDTLGVDETGDGYVDRSARFAIQNIRTSTDGRMTLIFDRPVIVSANDSLLVAYEVQNPETVGARDVTATLTGETTTYRDSGTVLYGPAGQGTLGHGVDLRLESADQDASPTAPLSALDITYDAPAGDLVADADTGALEPGEYAVRLQTNESAPAELPQVHLSERFEVVEPDAEFATPSVGDEPQLSVTAETNLAPDNTVIVRVDAQETGGGVSQVLNCVATVESDGSIGCEFDLSKSASEFDISVSIRRNDTVIAGPARFS</sequence>
<dbReference type="Pfam" id="PF25162">
    <property type="entry name" value="DUF7827"/>
    <property type="match status" value="1"/>
</dbReference>
<evidence type="ECO:0000259" key="2">
    <source>
        <dbReference type="Pfam" id="PF25162"/>
    </source>
</evidence>
<feature type="region of interest" description="Disordered" evidence="1">
    <location>
        <begin position="165"/>
        <end position="193"/>
    </location>
</feature>
<dbReference type="AlphaFoldDB" id="A0ABD5YLV4"/>